<reference evidence="1 2" key="1">
    <citation type="submission" date="2017-02" db="EMBL/GenBank/DDBJ databases">
        <title>Genome sequence of the nitrite-oxidizing bacterium Nitrobacter vulgaris strain Ab1.</title>
        <authorList>
            <person name="Mellbye B.L."/>
            <person name="Davis E.W."/>
            <person name="Spieck E."/>
            <person name="Chang J.H."/>
            <person name="Bottomley P.J."/>
            <person name="Sayavedra-Soto L.A."/>
        </authorList>
    </citation>
    <scope>NUCLEOTIDE SEQUENCE [LARGE SCALE GENOMIC DNA]</scope>
    <source>
        <strain evidence="1 2">Ab1</strain>
    </source>
</reference>
<name>A0A1V4HWS0_NITVU</name>
<dbReference type="OrthoDB" id="8246446at2"/>
<dbReference type="STRING" id="29421.B2M20_14225"/>
<sequence length="72" mass="8220">MAYALFYQDQRIGAAAPTELEAWRRALHSGLITNIPVSDHRKVQVLQRGLYVKQVNGDLEHRSDRELSTEIS</sequence>
<evidence type="ECO:0000313" key="2">
    <source>
        <dbReference type="Proteomes" id="UP000189940"/>
    </source>
</evidence>
<accession>A0A1V4HWS0</accession>
<organism evidence="1 2">
    <name type="scientific">Nitrobacter vulgaris</name>
    <dbReference type="NCBI Taxonomy" id="29421"/>
    <lineage>
        <taxon>Bacteria</taxon>
        <taxon>Pseudomonadati</taxon>
        <taxon>Pseudomonadota</taxon>
        <taxon>Alphaproteobacteria</taxon>
        <taxon>Hyphomicrobiales</taxon>
        <taxon>Nitrobacteraceae</taxon>
        <taxon>Nitrobacter</taxon>
    </lineage>
</organism>
<dbReference type="EMBL" id="MWPQ01000049">
    <property type="protein sequence ID" value="OPH82295.1"/>
    <property type="molecule type" value="Genomic_DNA"/>
</dbReference>
<dbReference type="RefSeq" id="WP_079447659.1">
    <property type="nucleotide sequence ID" value="NZ_MWPQ01000049.1"/>
</dbReference>
<protein>
    <submittedName>
        <fullName evidence="1">Uncharacterized protein</fullName>
    </submittedName>
</protein>
<comment type="caution">
    <text evidence="1">The sequence shown here is derived from an EMBL/GenBank/DDBJ whole genome shotgun (WGS) entry which is preliminary data.</text>
</comment>
<evidence type="ECO:0000313" key="1">
    <source>
        <dbReference type="EMBL" id="OPH82295.1"/>
    </source>
</evidence>
<keyword evidence="2" id="KW-1185">Reference proteome</keyword>
<dbReference type="AlphaFoldDB" id="A0A1V4HWS0"/>
<proteinExistence type="predicted"/>
<dbReference type="Proteomes" id="UP000189940">
    <property type="component" value="Unassembled WGS sequence"/>
</dbReference>
<gene>
    <name evidence="1" type="ORF">B2M20_14225</name>
</gene>